<dbReference type="SUPFAM" id="SSF103025">
    <property type="entry name" value="Folate-binding domain"/>
    <property type="match status" value="1"/>
</dbReference>
<evidence type="ECO:0000259" key="8">
    <source>
        <dbReference type="Pfam" id="PF01571"/>
    </source>
</evidence>
<dbReference type="PANTHER" id="PTHR43757:SF2">
    <property type="entry name" value="AMINOMETHYLTRANSFERASE, MITOCHONDRIAL"/>
    <property type="match status" value="1"/>
</dbReference>
<evidence type="ECO:0000256" key="3">
    <source>
        <dbReference type="ARBA" id="ARBA00022576"/>
    </source>
</evidence>
<dbReference type="RefSeq" id="WP_272779925.1">
    <property type="nucleotide sequence ID" value="NZ_JAQQLI010000060.1"/>
</dbReference>
<sequence length="394" mass="41202">MTETAPETAPETSGATSPAALARTPLDALHRRLGARMVPFAGYAMPVQYPAGILQEHLHTREKAGLFDVSHMGQLVLRAPSGKAEDAARALETLVPADIVSLAPGRQRYALLTDDAGGIRDDLMVSNQGDHLFVVVNAACKVADEAHLRDGLAGLCTVEPLADRALVALQGPRAEAALAALAPEVAAMRFMDARPVTILGAACLVSRSGYTGEDGYEISIPADRVEEICETLLNTPDVALIGLGARDSLRLEAGLCLYGSDLDTTTTPVEAALEWSIQKARRTGGARAGGFPGADVILRQLAEGATRRRVGLLPEGRAPVRAHTALYRDAEAGAPAGEVTSGGFGPSIGAPVAMGYVPVADAAVGTLLHADVRGRRLPVRVAAMPVVPNRYKRP</sequence>
<evidence type="ECO:0000256" key="4">
    <source>
        <dbReference type="ARBA" id="ARBA00022679"/>
    </source>
</evidence>
<keyword evidence="11" id="KW-1185">Reference proteome</keyword>
<evidence type="ECO:0000256" key="2">
    <source>
        <dbReference type="ARBA" id="ARBA00012616"/>
    </source>
</evidence>
<dbReference type="EC" id="2.1.2.10" evidence="2"/>
<dbReference type="SUPFAM" id="SSF101790">
    <property type="entry name" value="Aminomethyltransferase beta-barrel domain"/>
    <property type="match status" value="1"/>
</dbReference>
<evidence type="ECO:0000256" key="6">
    <source>
        <dbReference type="ARBA" id="ARBA00047665"/>
    </source>
</evidence>
<proteinExistence type="inferred from homology"/>
<dbReference type="InterPro" id="IPR006222">
    <property type="entry name" value="GCVT_N"/>
</dbReference>
<dbReference type="Pfam" id="PF08669">
    <property type="entry name" value="GCV_T_C"/>
    <property type="match status" value="1"/>
</dbReference>
<evidence type="ECO:0000256" key="5">
    <source>
        <dbReference type="ARBA" id="ARBA00031395"/>
    </source>
</evidence>
<dbReference type="Gene3D" id="3.30.1360.120">
    <property type="entry name" value="Probable tRNA modification gtpase trme, domain 1"/>
    <property type="match status" value="1"/>
</dbReference>
<reference evidence="10" key="2">
    <citation type="submission" date="2023-02" db="EMBL/GenBank/DDBJ databases">
        <authorList>
            <person name="Rayyan A."/>
            <person name="Meyer T."/>
            <person name="Kyndt J.A."/>
        </authorList>
    </citation>
    <scope>NUCLEOTIDE SEQUENCE</scope>
    <source>
        <strain evidence="10">DSM 9987</strain>
    </source>
</reference>
<dbReference type="PANTHER" id="PTHR43757">
    <property type="entry name" value="AMINOMETHYLTRANSFERASE"/>
    <property type="match status" value="1"/>
</dbReference>
<dbReference type="Gene3D" id="3.30.70.1400">
    <property type="entry name" value="Aminomethyltransferase beta-barrel domains"/>
    <property type="match status" value="1"/>
</dbReference>
<dbReference type="PIRSF" id="PIRSF006487">
    <property type="entry name" value="GcvT"/>
    <property type="match status" value="1"/>
</dbReference>
<dbReference type="NCBIfam" id="NF001567">
    <property type="entry name" value="PRK00389.1"/>
    <property type="match status" value="1"/>
</dbReference>
<protein>
    <recommendedName>
        <fullName evidence="2">aminomethyltransferase</fullName>
        <ecNumber evidence="2">2.1.2.10</ecNumber>
    </recommendedName>
    <alternativeName>
        <fullName evidence="5">Glycine cleavage system T protein</fullName>
    </alternativeName>
</protein>
<feature type="domain" description="Aminomethyltransferase C-terminal" evidence="9">
    <location>
        <begin position="307"/>
        <end position="386"/>
    </location>
</feature>
<comment type="caution">
    <text evidence="10">The sequence shown here is derived from an EMBL/GenBank/DDBJ whole genome shotgun (WGS) entry which is preliminary data.</text>
</comment>
<evidence type="ECO:0000256" key="1">
    <source>
        <dbReference type="ARBA" id="ARBA00008609"/>
    </source>
</evidence>
<dbReference type="InterPro" id="IPR006223">
    <property type="entry name" value="GcvT"/>
</dbReference>
<comment type="catalytic activity">
    <reaction evidence="6">
        <text>N(6)-[(R)-S(8)-aminomethyldihydrolipoyl]-L-lysyl-[protein] + (6S)-5,6,7,8-tetrahydrofolate = N(6)-[(R)-dihydrolipoyl]-L-lysyl-[protein] + (6R)-5,10-methylene-5,6,7,8-tetrahydrofolate + NH4(+)</text>
        <dbReference type="Rhea" id="RHEA:16945"/>
        <dbReference type="Rhea" id="RHEA-COMP:10475"/>
        <dbReference type="Rhea" id="RHEA-COMP:10492"/>
        <dbReference type="ChEBI" id="CHEBI:15636"/>
        <dbReference type="ChEBI" id="CHEBI:28938"/>
        <dbReference type="ChEBI" id="CHEBI:57453"/>
        <dbReference type="ChEBI" id="CHEBI:83100"/>
        <dbReference type="ChEBI" id="CHEBI:83143"/>
        <dbReference type="EC" id="2.1.2.10"/>
    </reaction>
</comment>
<dbReference type="Gene3D" id="4.10.1250.10">
    <property type="entry name" value="Aminomethyltransferase fragment"/>
    <property type="match status" value="1"/>
</dbReference>
<feature type="domain" description="GCVT N-terminal" evidence="8">
    <location>
        <begin position="28"/>
        <end position="279"/>
    </location>
</feature>
<dbReference type="Pfam" id="PF01571">
    <property type="entry name" value="GCV_T"/>
    <property type="match status" value="1"/>
</dbReference>
<keyword evidence="4 10" id="KW-0808">Transferase</keyword>
<evidence type="ECO:0000256" key="7">
    <source>
        <dbReference type="SAM" id="MobiDB-lite"/>
    </source>
</evidence>
<dbReference type="InterPro" id="IPR013977">
    <property type="entry name" value="GcvT_C"/>
</dbReference>
<dbReference type="InterPro" id="IPR029043">
    <property type="entry name" value="GcvT/YgfZ_C"/>
</dbReference>
<name>A0ABT5JIB0_RHOTP</name>
<evidence type="ECO:0000313" key="10">
    <source>
        <dbReference type="EMBL" id="MDC7789096.1"/>
    </source>
</evidence>
<dbReference type="NCBIfam" id="TIGR00528">
    <property type="entry name" value="gcvT"/>
    <property type="match status" value="1"/>
</dbReference>
<dbReference type="GO" id="GO:0004047">
    <property type="term" value="F:aminomethyltransferase activity"/>
    <property type="evidence" value="ECO:0007669"/>
    <property type="project" value="UniProtKB-EC"/>
</dbReference>
<accession>A0ABT5JIB0</accession>
<evidence type="ECO:0000313" key="11">
    <source>
        <dbReference type="Proteomes" id="UP001165652"/>
    </source>
</evidence>
<gene>
    <name evidence="10" type="primary">gcvT</name>
    <name evidence="10" type="ORF">PQJ73_25730</name>
</gene>
<organism evidence="10 11">
    <name type="scientific">Rhodoplanes tepidamans</name>
    <name type="common">Rhodoplanes cryptolactis</name>
    <dbReference type="NCBI Taxonomy" id="200616"/>
    <lineage>
        <taxon>Bacteria</taxon>
        <taxon>Pseudomonadati</taxon>
        <taxon>Pseudomonadota</taxon>
        <taxon>Alphaproteobacteria</taxon>
        <taxon>Hyphomicrobiales</taxon>
        <taxon>Nitrobacteraceae</taxon>
        <taxon>Rhodoplanes</taxon>
    </lineage>
</organism>
<dbReference type="InterPro" id="IPR027266">
    <property type="entry name" value="TrmE/GcvT-like"/>
</dbReference>
<feature type="region of interest" description="Disordered" evidence="7">
    <location>
        <begin position="1"/>
        <end position="21"/>
    </location>
</feature>
<dbReference type="EMBL" id="JAQQLI010000060">
    <property type="protein sequence ID" value="MDC7789096.1"/>
    <property type="molecule type" value="Genomic_DNA"/>
</dbReference>
<evidence type="ECO:0000259" key="9">
    <source>
        <dbReference type="Pfam" id="PF08669"/>
    </source>
</evidence>
<reference evidence="10" key="1">
    <citation type="journal article" date="2023" name="Microbiol Resour">
        <title>Genome Sequences of Rhodoplanes serenus and Two Thermotolerant Strains, Rhodoplanes tepidamans and 'Rhodoplanes cryptolactis,' Further Refine the Genus.</title>
        <authorList>
            <person name="Rayyan A.A."/>
            <person name="Kyndt J.A."/>
        </authorList>
    </citation>
    <scope>NUCLEOTIDE SEQUENCE</scope>
    <source>
        <strain evidence="10">DSM 9987</strain>
    </source>
</reference>
<keyword evidence="3" id="KW-0032">Aminotransferase</keyword>
<dbReference type="NCBIfam" id="NF010093">
    <property type="entry name" value="PRK13579.1"/>
    <property type="match status" value="1"/>
</dbReference>
<dbReference type="Proteomes" id="UP001165652">
    <property type="component" value="Unassembled WGS sequence"/>
</dbReference>
<feature type="compositionally biased region" description="Low complexity" evidence="7">
    <location>
        <begin position="1"/>
        <end position="12"/>
    </location>
</feature>
<dbReference type="InterPro" id="IPR028896">
    <property type="entry name" value="GcvT/YgfZ/DmdA"/>
</dbReference>
<dbReference type="Gene3D" id="2.40.30.110">
    <property type="entry name" value="Aminomethyltransferase beta-barrel domains"/>
    <property type="match status" value="1"/>
</dbReference>
<comment type="similarity">
    <text evidence="1">Belongs to the GcvT family.</text>
</comment>